<evidence type="ECO:0000313" key="3">
    <source>
        <dbReference type="Proteomes" id="UP000316429"/>
    </source>
</evidence>
<dbReference type="Gene3D" id="2.30.110.10">
    <property type="entry name" value="Electron Transport, Fmn-binding Protein, Chain A"/>
    <property type="match status" value="1"/>
</dbReference>
<proteinExistence type="predicted"/>
<accession>A0A504U729</accession>
<dbReference type="OrthoDB" id="9794948at2"/>
<dbReference type="RefSeq" id="WP_140826601.1">
    <property type="nucleotide sequence ID" value="NZ_VFYP01000001.1"/>
</dbReference>
<dbReference type="PANTHER" id="PTHR35802:SF1">
    <property type="entry name" value="PROTEASE SYNTHASE AND SPORULATION PROTEIN PAI 2"/>
    <property type="match status" value="1"/>
</dbReference>
<evidence type="ECO:0000313" key="2">
    <source>
        <dbReference type="EMBL" id="TPP10249.1"/>
    </source>
</evidence>
<dbReference type="InterPro" id="IPR007396">
    <property type="entry name" value="TR_PAI2-type"/>
</dbReference>
<name>A0A504U729_9HYPH</name>
<evidence type="ECO:0000256" key="1">
    <source>
        <dbReference type="SAM" id="MobiDB-lite"/>
    </source>
</evidence>
<feature type="region of interest" description="Disordered" evidence="1">
    <location>
        <begin position="171"/>
        <end position="195"/>
    </location>
</feature>
<dbReference type="SUPFAM" id="SSF50475">
    <property type="entry name" value="FMN-binding split barrel"/>
    <property type="match status" value="1"/>
</dbReference>
<dbReference type="PANTHER" id="PTHR35802">
    <property type="entry name" value="PROTEASE SYNTHASE AND SPORULATION PROTEIN PAI 2"/>
    <property type="match status" value="1"/>
</dbReference>
<gene>
    <name evidence="2" type="ORF">FJQ55_05105</name>
</gene>
<dbReference type="AlphaFoldDB" id="A0A504U729"/>
<keyword evidence="3" id="KW-1185">Reference proteome</keyword>
<dbReference type="EMBL" id="VFYP01000001">
    <property type="protein sequence ID" value="TPP10249.1"/>
    <property type="molecule type" value="Genomic_DNA"/>
</dbReference>
<dbReference type="Proteomes" id="UP000316429">
    <property type="component" value="Unassembled WGS sequence"/>
</dbReference>
<dbReference type="InterPro" id="IPR012349">
    <property type="entry name" value="Split_barrel_FMN-bd"/>
</dbReference>
<organism evidence="2 3">
    <name type="scientific">Rhizobium glycinendophyticum</name>
    <dbReference type="NCBI Taxonomy" id="2589807"/>
    <lineage>
        <taxon>Bacteria</taxon>
        <taxon>Pseudomonadati</taxon>
        <taxon>Pseudomonadota</taxon>
        <taxon>Alphaproteobacteria</taxon>
        <taxon>Hyphomicrobiales</taxon>
        <taxon>Rhizobiaceae</taxon>
        <taxon>Rhizobium/Agrobacterium group</taxon>
        <taxon>Rhizobium</taxon>
    </lineage>
</organism>
<comment type="caution">
    <text evidence="2">The sequence shown here is derived from an EMBL/GenBank/DDBJ whole genome shotgun (WGS) entry which is preliminary data.</text>
</comment>
<reference evidence="2 3" key="1">
    <citation type="submission" date="2019-06" db="EMBL/GenBank/DDBJ databases">
        <title>Rhizobium sp. CL12 isolated from roots of soybean.</title>
        <authorList>
            <person name="Wang C."/>
        </authorList>
    </citation>
    <scope>NUCLEOTIDE SEQUENCE [LARGE SCALE GENOMIC DNA]</scope>
    <source>
        <strain evidence="2 3">CL12</strain>
    </source>
</reference>
<protein>
    <submittedName>
        <fullName evidence="2">FMN-binding negative transcriptional regulator</fullName>
    </submittedName>
</protein>
<dbReference type="PIRSF" id="PIRSF010372">
    <property type="entry name" value="PaiB"/>
    <property type="match status" value="1"/>
</dbReference>
<sequence length="207" mass="23064">MYTPPAFIVSERSELLEMMRQCHLANFITATAEGPMATPLPLLLDETEGGMGVLYGHLARPNPQWQADVVGHGLAVFMGPDAYVTPSWYATKAEHGKVVPTWNYAAVHASGPVEFFEDADRLLDVVRRLTDRHEAPRQQPWTVADAPENFISGQLRGIIGVRMPIVELKGKRKMSQNRPEADREGVRRGLQERAERHDITVAAMVPT</sequence>
<feature type="compositionally biased region" description="Basic and acidic residues" evidence="1">
    <location>
        <begin position="179"/>
        <end position="195"/>
    </location>
</feature>
<dbReference type="Pfam" id="PF04299">
    <property type="entry name" value="FMN_bind_2"/>
    <property type="match status" value="1"/>
</dbReference>